<dbReference type="Gene3D" id="3.40.630.30">
    <property type="match status" value="1"/>
</dbReference>
<evidence type="ECO:0000256" key="6">
    <source>
        <dbReference type="ARBA" id="ARBA00022723"/>
    </source>
</evidence>
<feature type="domain" description="N-acetyltransferase" evidence="12">
    <location>
        <begin position="5"/>
        <end position="150"/>
    </location>
</feature>
<accession>A0ABX7Y7B4</accession>
<gene>
    <name evidence="13" type="primary">tsaE</name>
    <name evidence="13" type="ORF">J5A65_05095</name>
</gene>
<evidence type="ECO:0000256" key="8">
    <source>
        <dbReference type="ARBA" id="ARBA00022840"/>
    </source>
</evidence>
<comment type="similarity">
    <text evidence="2">Belongs to the TsaE family.</text>
</comment>
<sequence>MTDTLQVRLATAADAPGMLRVSQTAFSARRPAGPPPAALSDSLADVERALAKGWGVCAFDGGRMVGSLLVARDGETATLRRVCVLPDAAGRGVAKAMVGGAVSLAVDAGLRRVELLCRPEFPELAKWWSEHGFTLVRQNTDGLVLGRDLPVGITVPTPGAMQALGVELAGLLRAGDVIIATGGLGAGKTTLAQGIGEGLRVEGPVISPTFVLSRIHPSAGAGPSLVHVDAYRMTDAGELADIDLDATLPEAVTLVEWGEGLAEWLSEDRLEIDIDRQAGDDARYVTLTGVGPRWAGALEPLRRQP</sequence>
<dbReference type="Gene3D" id="3.40.50.300">
    <property type="entry name" value="P-loop containing nucleotide triphosphate hydrolases"/>
    <property type="match status" value="1"/>
</dbReference>
<proteinExistence type="inferred from homology"/>
<dbReference type="Proteomes" id="UP000678513">
    <property type="component" value="Chromosome"/>
</dbReference>
<dbReference type="CDD" id="cd04301">
    <property type="entry name" value="NAT_SF"/>
    <property type="match status" value="1"/>
</dbReference>
<evidence type="ECO:0000313" key="14">
    <source>
        <dbReference type="Proteomes" id="UP000678513"/>
    </source>
</evidence>
<dbReference type="PANTHER" id="PTHR33540">
    <property type="entry name" value="TRNA THREONYLCARBAMOYLADENOSINE BIOSYNTHESIS PROTEIN TSAE"/>
    <property type="match status" value="1"/>
</dbReference>
<protein>
    <recommendedName>
        <fullName evidence="3">tRNA threonylcarbamoyladenosine biosynthesis protein TsaE</fullName>
    </recommendedName>
    <alternativeName>
        <fullName evidence="11">t(6)A37 threonylcarbamoyladenosine biosynthesis protein TsaE</fullName>
    </alternativeName>
</protein>
<comment type="function">
    <text evidence="10">Required for the formation of a threonylcarbamoyl group on adenosine at position 37 (t(6)A37) in tRNAs that read codons beginning with adenine. Is involved in the transfer of the threonylcarbamoyl moiety of threonylcarbamoyl-AMP (TC-AMP) to the N6 group of A37, together with TsaD and TsaB. TsaE seems to play an indirect role in the t(6)A biosynthesis pathway, possibly in regulating the core enzymatic function of TsaD.</text>
</comment>
<dbReference type="RefSeq" id="WP_212326097.1">
    <property type="nucleotide sequence ID" value="NZ_AP024463.1"/>
</dbReference>
<dbReference type="Pfam" id="PF00583">
    <property type="entry name" value="Acetyltransf_1"/>
    <property type="match status" value="1"/>
</dbReference>
<evidence type="ECO:0000256" key="10">
    <source>
        <dbReference type="ARBA" id="ARBA00024908"/>
    </source>
</evidence>
<keyword evidence="7" id="KW-0547">Nucleotide-binding</keyword>
<evidence type="ECO:0000313" key="13">
    <source>
        <dbReference type="EMBL" id="QUC09099.1"/>
    </source>
</evidence>
<keyword evidence="8" id="KW-0067">ATP-binding</keyword>
<keyword evidence="5" id="KW-0819">tRNA processing</keyword>
<dbReference type="Pfam" id="PF02367">
    <property type="entry name" value="TsaE"/>
    <property type="match status" value="1"/>
</dbReference>
<keyword evidence="4" id="KW-0963">Cytoplasm</keyword>
<evidence type="ECO:0000256" key="5">
    <source>
        <dbReference type="ARBA" id="ARBA00022694"/>
    </source>
</evidence>
<dbReference type="NCBIfam" id="TIGR00150">
    <property type="entry name" value="T6A_YjeE"/>
    <property type="match status" value="1"/>
</dbReference>
<comment type="subcellular location">
    <subcellularLocation>
        <location evidence="1">Cytoplasm</location>
    </subcellularLocation>
</comment>
<evidence type="ECO:0000256" key="11">
    <source>
        <dbReference type="ARBA" id="ARBA00032441"/>
    </source>
</evidence>
<dbReference type="InterPro" id="IPR027417">
    <property type="entry name" value="P-loop_NTPase"/>
</dbReference>
<dbReference type="PANTHER" id="PTHR33540:SF2">
    <property type="entry name" value="TRNA THREONYLCARBAMOYLADENOSINE BIOSYNTHESIS PROTEIN TSAE"/>
    <property type="match status" value="1"/>
</dbReference>
<evidence type="ECO:0000259" key="12">
    <source>
        <dbReference type="PROSITE" id="PS51186"/>
    </source>
</evidence>
<evidence type="ECO:0000256" key="7">
    <source>
        <dbReference type="ARBA" id="ARBA00022741"/>
    </source>
</evidence>
<dbReference type="InterPro" id="IPR003442">
    <property type="entry name" value="T6A_TsaE"/>
</dbReference>
<dbReference type="InterPro" id="IPR016181">
    <property type="entry name" value="Acyl_CoA_acyltransferase"/>
</dbReference>
<dbReference type="SUPFAM" id="SSF52540">
    <property type="entry name" value="P-loop containing nucleoside triphosphate hydrolases"/>
    <property type="match status" value="1"/>
</dbReference>
<evidence type="ECO:0000256" key="2">
    <source>
        <dbReference type="ARBA" id="ARBA00007599"/>
    </source>
</evidence>
<evidence type="ECO:0000256" key="1">
    <source>
        <dbReference type="ARBA" id="ARBA00004496"/>
    </source>
</evidence>
<reference evidence="13 14" key="1">
    <citation type="submission" date="2021-03" db="EMBL/GenBank/DDBJ databases">
        <title>Human Oral Microbial Genomes.</title>
        <authorList>
            <person name="Johnston C.D."/>
            <person name="Chen T."/>
            <person name="Dewhirst F.E."/>
        </authorList>
    </citation>
    <scope>NUCLEOTIDE SEQUENCE [LARGE SCALE GENOMIC DNA]</scope>
    <source>
        <strain evidence="13 14">DSMZ 100122</strain>
    </source>
</reference>
<dbReference type="SUPFAM" id="SSF55729">
    <property type="entry name" value="Acyl-CoA N-acyltransferases (Nat)"/>
    <property type="match status" value="1"/>
</dbReference>
<name>A0ABX7Y7B4_9ACTN</name>
<dbReference type="InterPro" id="IPR000182">
    <property type="entry name" value="GNAT_dom"/>
</dbReference>
<keyword evidence="6" id="KW-0479">Metal-binding</keyword>
<evidence type="ECO:0000256" key="9">
    <source>
        <dbReference type="ARBA" id="ARBA00022842"/>
    </source>
</evidence>
<keyword evidence="14" id="KW-1185">Reference proteome</keyword>
<dbReference type="EMBL" id="CP072384">
    <property type="protein sequence ID" value="QUC09099.1"/>
    <property type="molecule type" value="Genomic_DNA"/>
</dbReference>
<evidence type="ECO:0000256" key="3">
    <source>
        <dbReference type="ARBA" id="ARBA00019010"/>
    </source>
</evidence>
<organism evidence="13 14">
    <name type="scientific">Arachnia rubra</name>
    <dbReference type="NCBI Taxonomy" id="1547448"/>
    <lineage>
        <taxon>Bacteria</taxon>
        <taxon>Bacillati</taxon>
        <taxon>Actinomycetota</taxon>
        <taxon>Actinomycetes</taxon>
        <taxon>Propionibacteriales</taxon>
        <taxon>Propionibacteriaceae</taxon>
        <taxon>Arachnia</taxon>
    </lineage>
</organism>
<dbReference type="PROSITE" id="PS51186">
    <property type="entry name" value="GNAT"/>
    <property type="match status" value="1"/>
</dbReference>
<keyword evidence="9" id="KW-0460">Magnesium</keyword>
<evidence type="ECO:0000256" key="4">
    <source>
        <dbReference type="ARBA" id="ARBA00022490"/>
    </source>
</evidence>